<evidence type="ECO:0000256" key="1">
    <source>
        <dbReference type="SAM" id="Phobius"/>
    </source>
</evidence>
<dbReference type="EMBL" id="QXEV01000006">
    <property type="protein sequence ID" value="RIA77822.1"/>
    <property type="molecule type" value="Genomic_DNA"/>
</dbReference>
<comment type="caution">
    <text evidence="2">The sequence shown here is derived from an EMBL/GenBank/DDBJ whole genome shotgun (WGS) entry which is preliminary data.</text>
</comment>
<feature type="transmembrane region" description="Helical" evidence="1">
    <location>
        <begin position="41"/>
        <end position="64"/>
    </location>
</feature>
<accession>A0A397RX43</accession>
<dbReference type="AlphaFoldDB" id="A0A397RX43"/>
<sequence>MKRYRFDSIIKGTFNMIGCILFIVPSIYFVLTLSIDKSFNFHALVLAGSGIIVIVIGFLTRILLRKTKYCVRFAEGSIFYSNKHFYNFSLKYVKFYISIIEPSLVIPKLYINDGAKSLVVYLTKKDVKKLIAENYEIKII</sequence>
<protein>
    <submittedName>
        <fullName evidence="2">Uncharacterized protein</fullName>
    </submittedName>
</protein>
<name>A0A397RX43_9MOLU</name>
<keyword evidence="3" id="KW-1185">Reference proteome</keyword>
<dbReference type="InParanoid" id="A0A397RX43"/>
<dbReference type="RefSeq" id="WP_119015956.1">
    <property type="nucleotide sequence ID" value="NZ_QXEV01000006.1"/>
</dbReference>
<organism evidence="2 3">
    <name type="scientific">Anaeroplasma bactoclasticum</name>
    <dbReference type="NCBI Taxonomy" id="2088"/>
    <lineage>
        <taxon>Bacteria</taxon>
        <taxon>Bacillati</taxon>
        <taxon>Mycoplasmatota</taxon>
        <taxon>Mollicutes</taxon>
        <taxon>Anaeroplasmatales</taxon>
        <taxon>Anaeroplasmataceae</taxon>
        <taxon>Anaeroplasma</taxon>
    </lineage>
</organism>
<reference evidence="2 3" key="1">
    <citation type="submission" date="2018-08" db="EMBL/GenBank/DDBJ databases">
        <title>Genomic Encyclopedia of Archaeal and Bacterial Type Strains, Phase II (KMG-II): from individual species to whole genera.</title>
        <authorList>
            <person name="Goeker M."/>
        </authorList>
    </citation>
    <scope>NUCLEOTIDE SEQUENCE [LARGE SCALE GENOMIC DNA]</scope>
    <source>
        <strain evidence="2 3">ATCC 27112</strain>
    </source>
</reference>
<feature type="transmembrane region" description="Helical" evidence="1">
    <location>
        <begin position="12"/>
        <end position="35"/>
    </location>
</feature>
<keyword evidence="1" id="KW-0812">Transmembrane</keyword>
<proteinExistence type="predicted"/>
<evidence type="ECO:0000313" key="3">
    <source>
        <dbReference type="Proteomes" id="UP000266506"/>
    </source>
</evidence>
<dbReference type="Proteomes" id="UP000266506">
    <property type="component" value="Unassembled WGS sequence"/>
</dbReference>
<evidence type="ECO:0000313" key="2">
    <source>
        <dbReference type="EMBL" id="RIA77822.1"/>
    </source>
</evidence>
<gene>
    <name evidence="2" type="ORF">EI71_00798</name>
</gene>
<keyword evidence="1" id="KW-0472">Membrane</keyword>
<keyword evidence="1" id="KW-1133">Transmembrane helix</keyword>